<organism evidence="2 3">
    <name type="scientific">Pseudomonas lutea</name>
    <dbReference type="NCBI Taxonomy" id="243924"/>
    <lineage>
        <taxon>Bacteria</taxon>
        <taxon>Pseudomonadati</taxon>
        <taxon>Pseudomonadota</taxon>
        <taxon>Gammaproteobacteria</taxon>
        <taxon>Pseudomonadales</taxon>
        <taxon>Pseudomonadaceae</taxon>
        <taxon>Pseudomonas</taxon>
    </lineage>
</organism>
<gene>
    <name evidence="2" type="ORF">IFT62_04250</name>
</gene>
<reference evidence="2 3" key="1">
    <citation type="journal article" date="2020" name="FEMS Microbiol. Ecol.">
        <title>Temporal dynamics of bacterial communities during seed development and maturation.</title>
        <authorList>
            <person name="Chesneau G."/>
            <person name="Torres-Cortes G."/>
            <person name="Briand M."/>
            <person name="Darrasse A."/>
            <person name="Preveaux A."/>
            <person name="Marais C."/>
            <person name="Jacques M.A."/>
            <person name="Shade A."/>
            <person name="Barret M."/>
        </authorList>
    </citation>
    <scope>NUCLEOTIDE SEQUENCE [LARGE SCALE GENOMIC DNA]</scope>
    <source>
        <strain evidence="2 3">CFBP13723</strain>
    </source>
</reference>
<dbReference type="InterPro" id="IPR056110">
    <property type="entry name" value="DUF7693"/>
</dbReference>
<sequence length="103" mass="11784">MSAPLTARDTSQVLKDIALGVRPMRRLGDQTRADRYCGPITVESDGWVITFYIQDNTLDYCHSCVSPDGQAYRFDSFQRYGTHPVELLSTWERSQLERLLLAL</sequence>
<evidence type="ECO:0000313" key="2">
    <source>
        <dbReference type="EMBL" id="MBD8120417.1"/>
    </source>
</evidence>
<dbReference type="Proteomes" id="UP000625247">
    <property type="component" value="Unassembled WGS sequence"/>
</dbReference>
<dbReference type="RefSeq" id="WP_191943167.1">
    <property type="nucleotide sequence ID" value="NZ_JACYNP010000002.1"/>
</dbReference>
<evidence type="ECO:0000313" key="3">
    <source>
        <dbReference type="Proteomes" id="UP000625247"/>
    </source>
</evidence>
<comment type="caution">
    <text evidence="2">The sequence shown here is derived from an EMBL/GenBank/DDBJ whole genome shotgun (WGS) entry which is preliminary data.</text>
</comment>
<keyword evidence="3" id="KW-1185">Reference proteome</keyword>
<dbReference type="EMBL" id="JACYNP010000002">
    <property type="protein sequence ID" value="MBD8120417.1"/>
    <property type="molecule type" value="Genomic_DNA"/>
</dbReference>
<name>A0ABR9A2X4_9PSED</name>
<feature type="domain" description="DUF7693" evidence="1">
    <location>
        <begin position="5"/>
        <end position="100"/>
    </location>
</feature>
<dbReference type="Pfam" id="PF24745">
    <property type="entry name" value="DUF7693"/>
    <property type="match status" value="1"/>
</dbReference>
<evidence type="ECO:0000259" key="1">
    <source>
        <dbReference type="Pfam" id="PF24745"/>
    </source>
</evidence>
<protein>
    <recommendedName>
        <fullName evidence="1">DUF7693 domain-containing protein</fullName>
    </recommendedName>
</protein>
<accession>A0ABR9A2X4</accession>
<proteinExistence type="predicted"/>